<evidence type="ECO:0000313" key="4">
    <source>
        <dbReference type="EMBL" id="CAD6445926.1"/>
    </source>
</evidence>
<feature type="compositionally biased region" description="Low complexity" evidence="2">
    <location>
        <begin position="1194"/>
        <end position="1220"/>
    </location>
</feature>
<keyword evidence="1" id="KW-0479">Metal-binding</keyword>
<dbReference type="PANTHER" id="PTHR35391:SF3">
    <property type="entry name" value="FINGER DOMAIN PROTEIN, PUTATIVE (AFU_ORTHOLOGUE AFUA_8G04300)-RELATED"/>
    <property type="match status" value="1"/>
</dbReference>
<evidence type="ECO:0000256" key="1">
    <source>
        <dbReference type="PROSITE-ProRule" id="PRU00042"/>
    </source>
</evidence>
<accession>A0A8H2VXG1</accession>
<keyword evidence="1" id="KW-0863">Zinc-finger</keyword>
<dbReference type="OrthoDB" id="5315052at2759"/>
<feature type="domain" description="C2H2-type" evidence="3">
    <location>
        <begin position="925"/>
        <end position="947"/>
    </location>
</feature>
<feature type="compositionally biased region" description="Polar residues" evidence="2">
    <location>
        <begin position="142"/>
        <end position="154"/>
    </location>
</feature>
<feature type="region of interest" description="Disordered" evidence="2">
    <location>
        <begin position="472"/>
        <end position="536"/>
    </location>
</feature>
<protein>
    <submittedName>
        <fullName evidence="4">790eb903-e1b8-49ba-b633-2770f5d84683</fullName>
    </submittedName>
</protein>
<keyword evidence="1" id="KW-0862">Zinc</keyword>
<evidence type="ECO:0000259" key="3">
    <source>
        <dbReference type="PROSITE" id="PS50157"/>
    </source>
</evidence>
<dbReference type="PROSITE" id="PS00028">
    <property type="entry name" value="ZINC_FINGER_C2H2_1"/>
    <property type="match status" value="2"/>
</dbReference>
<dbReference type="InterPro" id="IPR013087">
    <property type="entry name" value="Znf_C2H2_type"/>
</dbReference>
<feature type="compositionally biased region" description="Polar residues" evidence="2">
    <location>
        <begin position="623"/>
        <end position="641"/>
    </location>
</feature>
<sequence>MSSYTFVSAHPVNSQIQLSQEENDPLYLNTNHISNTQFDPTLLSPYNQSHTFSNSSPCNIGGTPVESLSEYSNFSSDYSEIEDEYFGVDFDAGVQRTDSLPATLAAYPIDDYTNTVHQASTNIESQKVSEALAASTYPPSPKDTSIPNTPSPRSEVNYKAHSIIPHHEIEIENELNQSGFPFPELTSTLGTLQLTPDNSGGSHTSAEGVEPTSMDFRTHSPHVTVSQWAEEQSSTRPDFAPDMSRHGKQSNPGFKNYQYPSQNFDQSSKVTASRNDEGMWRPNGKTGLTGLDPERRKVISNAEIPNLKEQEERRHINDTNAQVQLWRQRGNSTSDPNVPRSRESTYAVQIEQAEVNLAPVDDAASIRENRFLDGQVYYNIKGESPTDVDIKLMSQMRQFNDAPALPYMTVSGFQAPQTANDAIQKFNGDADTFSVISRAATWGTRRKSDSSLMEYSAVEDGSFLKKLSVKHEKKGPGRWPNLSSLGQRAVTHVKRARSSSNLQDTSTEMNQKQNNSNNLAPPPRTSSFGKSRKPTPSINTAIAAMTGTVAAVGTSAHHPPHARNGSVSAASPKSPLLNLSFLRKDSGRSRSKSELSIRESASATVSAIGELWKKQGGPPVPTLASQSLVEPESVISTTRQFQEPIDHDDEDDEDEEQGDEGDMRTEPAILEPIVPTYEGFKEHVRRLNPDMNPKFNWLVSRVAHQQEIRYKNLLDQRVKHMQAIMNHNCPSRPHCIALGGSATVFDAKGKVRENDRSAGALQLVTDFSDDSNPVDGALSSETFPKGVPLPPTRNLPAEFECQLCFKAKKFNKPSDWTKHVHEDVQPFTCTYEKCREPKSFKRKADWVRHENERHRHLEWWVCEIDDCKHLCYRKDNFLQHLVREHKLPEPKQKTKAAIKRAKHPEIAWDMLDKCHHETIKKPQDEPCKFCGKSFTTWKKLTVHLAKHMEHISLPILQLVEQKNVDADTIISPVEQNFSPITPICGTRLEGSSPYVMDNMSPNIPMVPQISAAFHEPTFYSTSGPSAYGMQNSMTHTPIAQEASNEPFPIFSNSYNVRQMNQPRQFGSMDSANLGSMHHSPSFIDTGFEINQPQSAFGNIDTSFTQNKVDHQPRSAFGSIGSNSFPMQSNQNFNHTPHSAMEFSMNQSFVTTSAPVSAYQAPNMLGMPDQSTFGFDSLTVSPMSNFQQVPMSRAQGSSSSYGQSPQNMQNSPQNMQYYGHQ</sequence>
<dbReference type="InterPro" id="IPR058925">
    <property type="entry name" value="zf-C2H2_AcuF"/>
</dbReference>
<gene>
    <name evidence="4" type="ORF">SCLTRI_LOCUS5646</name>
</gene>
<comment type="caution">
    <text evidence="4">The sequence shown here is derived from an EMBL/GenBank/DDBJ whole genome shotgun (WGS) entry which is preliminary data.</text>
</comment>
<proteinExistence type="predicted"/>
<dbReference type="Pfam" id="PF26082">
    <property type="entry name" value="zf-C2H2_AcuF"/>
    <property type="match status" value="1"/>
</dbReference>
<dbReference type="Proteomes" id="UP000624404">
    <property type="component" value="Unassembled WGS sequence"/>
</dbReference>
<dbReference type="PROSITE" id="PS50157">
    <property type="entry name" value="ZINC_FINGER_C2H2_2"/>
    <property type="match status" value="1"/>
</dbReference>
<feature type="region of interest" description="Disordered" evidence="2">
    <location>
        <begin position="554"/>
        <end position="573"/>
    </location>
</feature>
<keyword evidence="5" id="KW-1185">Reference proteome</keyword>
<feature type="compositionally biased region" description="Polar residues" evidence="2">
    <location>
        <begin position="249"/>
        <end position="273"/>
    </location>
</feature>
<feature type="compositionally biased region" description="Polar residues" evidence="2">
    <location>
        <begin position="224"/>
        <end position="236"/>
    </location>
</feature>
<feature type="compositionally biased region" description="Polar residues" evidence="2">
    <location>
        <begin position="498"/>
        <end position="536"/>
    </location>
</feature>
<feature type="region of interest" description="Disordered" evidence="2">
    <location>
        <begin position="131"/>
        <end position="154"/>
    </location>
</feature>
<dbReference type="GO" id="GO:0008270">
    <property type="term" value="F:zinc ion binding"/>
    <property type="evidence" value="ECO:0007669"/>
    <property type="project" value="UniProtKB-KW"/>
</dbReference>
<feature type="region of interest" description="Disordered" evidence="2">
    <location>
        <begin position="1188"/>
        <end position="1220"/>
    </location>
</feature>
<name>A0A8H2VXG1_9HELO</name>
<feature type="region of interest" description="Disordered" evidence="2">
    <location>
        <begin position="224"/>
        <end position="292"/>
    </location>
</feature>
<evidence type="ECO:0000313" key="5">
    <source>
        <dbReference type="Proteomes" id="UP000624404"/>
    </source>
</evidence>
<dbReference type="PANTHER" id="PTHR35391">
    <property type="entry name" value="C2H2-TYPE DOMAIN-CONTAINING PROTEIN-RELATED"/>
    <property type="match status" value="1"/>
</dbReference>
<dbReference type="AlphaFoldDB" id="A0A8H2VXG1"/>
<feature type="compositionally biased region" description="Acidic residues" evidence="2">
    <location>
        <begin position="646"/>
        <end position="660"/>
    </location>
</feature>
<evidence type="ECO:0000256" key="2">
    <source>
        <dbReference type="SAM" id="MobiDB-lite"/>
    </source>
</evidence>
<organism evidence="4 5">
    <name type="scientific">Sclerotinia trifoliorum</name>
    <dbReference type="NCBI Taxonomy" id="28548"/>
    <lineage>
        <taxon>Eukaryota</taxon>
        <taxon>Fungi</taxon>
        <taxon>Dikarya</taxon>
        <taxon>Ascomycota</taxon>
        <taxon>Pezizomycotina</taxon>
        <taxon>Leotiomycetes</taxon>
        <taxon>Helotiales</taxon>
        <taxon>Sclerotiniaceae</taxon>
        <taxon>Sclerotinia</taxon>
    </lineage>
</organism>
<reference evidence="4" key="1">
    <citation type="submission" date="2020-10" db="EMBL/GenBank/DDBJ databases">
        <authorList>
            <person name="Kusch S."/>
        </authorList>
    </citation>
    <scope>NUCLEOTIDE SEQUENCE</scope>
    <source>
        <strain evidence="4">SwB9</strain>
    </source>
</reference>
<dbReference type="SMART" id="SM00355">
    <property type="entry name" value="ZnF_C2H2"/>
    <property type="match status" value="3"/>
</dbReference>
<dbReference type="EMBL" id="CAJHIA010000017">
    <property type="protein sequence ID" value="CAD6445926.1"/>
    <property type="molecule type" value="Genomic_DNA"/>
</dbReference>
<feature type="region of interest" description="Disordered" evidence="2">
    <location>
        <begin position="612"/>
        <end position="667"/>
    </location>
</feature>